<evidence type="ECO:0000256" key="5">
    <source>
        <dbReference type="ARBA" id="ARBA00022537"/>
    </source>
</evidence>
<dbReference type="PANTHER" id="PTHR24131">
    <property type="entry name" value="APOPTOSIS-STIMULATING OF P53 PROTEIN"/>
    <property type="match status" value="1"/>
</dbReference>
<evidence type="ECO:0000256" key="2">
    <source>
        <dbReference type="ARBA" id="ARBA00004175"/>
    </source>
</evidence>
<feature type="domain" description="SH3" evidence="15">
    <location>
        <begin position="178"/>
        <end position="237"/>
    </location>
</feature>
<dbReference type="GO" id="GO:0042981">
    <property type="term" value="P:regulation of apoptotic process"/>
    <property type="evidence" value="ECO:0007669"/>
    <property type="project" value="InterPro"/>
</dbReference>
<evidence type="ECO:0000256" key="11">
    <source>
        <dbReference type="ARBA" id="ARBA00023298"/>
    </source>
</evidence>
<evidence type="ECO:0000256" key="9">
    <source>
        <dbReference type="ARBA" id="ARBA00023043"/>
    </source>
</evidence>
<keyword evidence="6" id="KW-0053">Apoptosis</keyword>
<evidence type="ECO:0000256" key="7">
    <source>
        <dbReference type="ARBA" id="ARBA00022737"/>
    </source>
</evidence>
<evidence type="ECO:0000259" key="15">
    <source>
        <dbReference type="PROSITE" id="PS50002"/>
    </source>
</evidence>
<keyword evidence="8" id="KW-0800">Toxin</keyword>
<dbReference type="SUPFAM" id="SSF50044">
    <property type="entry name" value="SH3-domain"/>
    <property type="match status" value="1"/>
</dbReference>
<proteinExistence type="predicted"/>
<dbReference type="GO" id="GO:0005634">
    <property type="term" value="C:nucleus"/>
    <property type="evidence" value="ECO:0007669"/>
    <property type="project" value="UniProtKB-SubCell"/>
</dbReference>
<dbReference type="GO" id="GO:0044231">
    <property type="term" value="C:host cell presynaptic membrane"/>
    <property type="evidence" value="ECO:0007669"/>
    <property type="project" value="UniProtKB-KW"/>
</dbReference>
<dbReference type="GO" id="GO:0006915">
    <property type="term" value="P:apoptotic process"/>
    <property type="evidence" value="ECO:0007669"/>
    <property type="project" value="UniProtKB-KW"/>
</dbReference>
<dbReference type="Pfam" id="PF00018">
    <property type="entry name" value="SH3_1"/>
    <property type="match status" value="1"/>
</dbReference>
<evidence type="ECO:0000256" key="6">
    <source>
        <dbReference type="ARBA" id="ARBA00022703"/>
    </source>
</evidence>
<organism evidence="16 17">
    <name type="scientific">Leptotrombidium deliense</name>
    <dbReference type="NCBI Taxonomy" id="299467"/>
    <lineage>
        <taxon>Eukaryota</taxon>
        <taxon>Metazoa</taxon>
        <taxon>Ecdysozoa</taxon>
        <taxon>Arthropoda</taxon>
        <taxon>Chelicerata</taxon>
        <taxon>Arachnida</taxon>
        <taxon>Acari</taxon>
        <taxon>Acariformes</taxon>
        <taxon>Trombidiformes</taxon>
        <taxon>Prostigmata</taxon>
        <taxon>Anystina</taxon>
        <taxon>Parasitengona</taxon>
        <taxon>Trombiculoidea</taxon>
        <taxon>Trombiculidae</taxon>
        <taxon>Leptotrombidium</taxon>
    </lineage>
</organism>
<dbReference type="SMART" id="SM00248">
    <property type="entry name" value="ANK"/>
    <property type="match status" value="2"/>
</dbReference>
<feature type="repeat" description="ANK" evidence="12">
    <location>
        <begin position="112"/>
        <end position="144"/>
    </location>
</feature>
<keyword evidence="11" id="KW-0472">Membrane</keyword>
<dbReference type="PANTHER" id="PTHR24131:SF10">
    <property type="entry name" value="ANKYRIN-REPEAT, SH3-DOMAIN, AND PROLINE-RICH-REGION CONTAINING PROTEIN, ISOFORM B"/>
    <property type="match status" value="1"/>
</dbReference>
<dbReference type="Proteomes" id="UP000288716">
    <property type="component" value="Unassembled WGS sequence"/>
</dbReference>
<dbReference type="PRINTS" id="PR00452">
    <property type="entry name" value="SH3DOMAIN"/>
</dbReference>
<dbReference type="PROSITE" id="PS50297">
    <property type="entry name" value="ANK_REP_REGION"/>
    <property type="match status" value="2"/>
</dbReference>
<evidence type="ECO:0000256" key="10">
    <source>
        <dbReference type="ARBA" id="ARBA00023242"/>
    </source>
</evidence>
<keyword evidence="5" id="KW-1052">Target cell membrane</keyword>
<dbReference type="InterPro" id="IPR002110">
    <property type="entry name" value="Ankyrin_rpt"/>
</dbReference>
<keyword evidence="11" id="KW-1053">Target membrane</keyword>
<evidence type="ECO:0000256" key="4">
    <source>
        <dbReference type="ARBA" id="ARBA00022483"/>
    </source>
</evidence>
<dbReference type="AlphaFoldDB" id="A0A443STR8"/>
<dbReference type="Gene3D" id="1.25.40.20">
    <property type="entry name" value="Ankyrin repeat-containing domain"/>
    <property type="match status" value="1"/>
</dbReference>
<dbReference type="GO" id="GO:0006887">
    <property type="term" value="P:exocytosis"/>
    <property type="evidence" value="ECO:0007669"/>
    <property type="project" value="UniProtKB-KW"/>
</dbReference>
<keyword evidence="17" id="KW-1185">Reference proteome</keyword>
<keyword evidence="3 13" id="KW-0728">SH3 domain</keyword>
<dbReference type="PROSITE" id="PS50002">
    <property type="entry name" value="SH3"/>
    <property type="match status" value="1"/>
</dbReference>
<dbReference type="SUPFAM" id="SSF48403">
    <property type="entry name" value="Ankyrin repeat"/>
    <property type="match status" value="1"/>
</dbReference>
<comment type="subcellular location">
    <subcellularLocation>
        <location evidence="1">Nucleus</location>
    </subcellularLocation>
    <subcellularLocation>
        <location evidence="2">Target cell membrane</location>
    </subcellularLocation>
</comment>
<dbReference type="STRING" id="299467.A0A443STR8"/>
<name>A0A443STR8_9ACAR</name>
<keyword evidence="7" id="KW-0677">Repeat</keyword>
<feature type="non-terminal residue" evidence="16">
    <location>
        <position position="237"/>
    </location>
</feature>
<evidence type="ECO:0000256" key="13">
    <source>
        <dbReference type="PROSITE-ProRule" id="PRU00192"/>
    </source>
</evidence>
<dbReference type="OrthoDB" id="10038642at2759"/>
<keyword evidence="4" id="KW-0268">Exocytosis</keyword>
<dbReference type="EMBL" id="NCKV01000329">
    <property type="protein sequence ID" value="RWS30928.1"/>
    <property type="molecule type" value="Genomic_DNA"/>
</dbReference>
<dbReference type="SMART" id="SM00326">
    <property type="entry name" value="SH3"/>
    <property type="match status" value="1"/>
</dbReference>
<evidence type="ECO:0000256" key="3">
    <source>
        <dbReference type="ARBA" id="ARBA00022443"/>
    </source>
</evidence>
<protein>
    <submittedName>
        <fullName evidence="16">Apoptosis-stimulating of p53 protein 1-like isoform X4</fullName>
    </submittedName>
</protein>
<dbReference type="Pfam" id="PF12796">
    <property type="entry name" value="Ank_2"/>
    <property type="match status" value="1"/>
</dbReference>
<dbReference type="FunFam" id="1.25.40.20:FF:000008">
    <property type="entry name" value="Apoptosis-stimulating of p53 protein 2 isoform 1"/>
    <property type="match status" value="1"/>
</dbReference>
<reference evidence="16 17" key="1">
    <citation type="journal article" date="2018" name="Gigascience">
        <title>Genomes of trombidid mites reveal novel predicted allergens and laterally-transferred genes associated with secondary metabolism.</title>
        <authorList>
            <person name="Dong X."/>
            <person name="Chaisiri K."/>
            <person name="Xia D."/>
            <person name="Armstrong S.D."/>
            <person name="Fang Y."/>
            <person name="Donnelly M.J."/>
            <person name="Kadowaki T."/>
            <person name="McGarry J.W."/>
            <person name="Darby A.C."/>
            <person name="Makepeace B.L."/>
        </authorList>
    </citation>
    <scope>NUCLEOTIDE SEQUENCE [LARGE SCALE GENOMIC DNA]</scope>
    <source>
        <strain evidence="16">UoL-UT</strain>
    </source>
</reference>
<evidence type="ECO:0000313" key="17">
    <source>
        <dbReference type="Proteomes" id="UP000288716"/>
    </source>
</evidence>
<evidence type="ECO:0000256" key="1">
    <source>
        <dbReference type="ARBA" id="ARBA00004123"/>
    </source>
</evidence>
<feature type="non-terminal residue" evidence="16">
    <location>
        <position position="1"/>
    </location>
</feature>
<keyword evidence="8" id="KW-0638">Presynaptic neurotoxin</keyword>
<sequence length="237" mass="26398">NETTNEEIDVKTSSKENVGGVRRTKSNLKNQQNKAGERITRRVSFDPLALLLDAALEGELELVKKTAPEVPNPSSANDEGITALHNAICAKHFDVVKYLIEIGCDVNLPDSDGWTPLHCAASCNSLITVKFLVEHGACIFATTISDHETAAEKCEEDEDGFEDCSQYLKNVQDKLGVLNGAAVYAVYEYDAQNVDELSFKDGDRMTVLRKGDEQEKEWWWCKLRDKEGYVPRNLLGD</sequence>
<feature type="region of interest" description="Disordered" evidence="14">
    <location>
        <begin position="1"/>
        <end position="35"/>
    </location>
</feature>
<dbReference type="GO" id="GO:0044218">
    <property type="term" value="C:other organism cell membrane"/>
    <property type="evidence" value="ECO:0007669"/>
    <property type="project" value="UniProtKB-KW"/>
</dbReference>
<dbReference type="InterPro" id="IPR047163">
    <property type="entry name" value="ASPP1/2"/>
</dbReference>
<keyword evidence="10" id="KW-0539">Nucleus</keyword>
<evidence type="ECO:0000256" key="12">
    <source>
        <dbReference type="PROSITE-ProRule" id="PRU00023"/>
    </source>
</evidence>
<feature type="repeat" description="ANK" evidence="12">
    <location>
        <begin position="79"/>
        <end position="111"/>
    </location>
</feature>
<evidence type="ECO:0000313" key="16">
    <source>
        <dbReference type="EMBL" id="RWS30928.1"/>
    </source>
</evidence>
<accession>A0A443STR8</accession>
<dbReference type="PROSITE" id="PS50088">
    <property type="entry name" value="ANK_REPEAT"/>
    <property type="match status" value="2"/>
</dbReference>
<dbReference type="InterPro" id="IPR036770">
    <property type="entry name" value="Ankyrin_rpt-contain_sf"/>
</dbReference>
<dbReference type="InterPro" id="IPR001452">
    <property type="entry name" value="SH3_domain"/>
</dbReference>
<dbReference type="VEuPathDB" id="VectorBase:LDEU001110"/>
<evidence type="ECO:0000256" key="8">
    <source>
        <dbReference type="ARBA" id="ARBA00023028"/>
    </source>
</evidence>
<keyword evidence="8" id="KW-0528">Neurotoxin</keyword>
<keyword evidence="9 12" id="KW-0040">ANK repeat</keyword>
<evidence type="ECO:0000256" key="14">
    <source>
        <dbReference type="SAM" id="MobiDB-lite"/>
    </source>
</evidence>
<gene>
    <name evidence="16" type="ORF">B4U80_10250</name>
</gene>
<comment type="caution">
    <text evidence="16">The sequence shown here is derived from an EMBL/GenBank/DDBJ whole genome shotgun (WGS) entry which is preliminary data.</text>
</comment>
<dbReference type="InterPro" id="IPR036028">
    <property type="entry name" value="SH3-like_dom_sf"/>
</dbReference>
<dbReference type="GO" id="GO:0002039">
    <property type="term" value="F:p53 binding"/>
    <property type="evidence" value="ECO:0007669"/>
    <property type="project" value="InterPro"/>
</dbReference>